<evidence type="ECO:0000256" key="1">
    <source>
        <dbReference type="SAM" id="MobiDB-lite"/>
    </source>
</evidence>
<dbReference type="EMBL" id="JAAALK010000080">
    <property type="protein sequence ID" value="KAG8091682.1"/>
    <property type="molecule type" value="Genomic_DNA"/>
</dbReference>
<organism evidence="2 3">
    <name type="scientific">Zizania palustris</name>
    <name type="common">Northern wild rice</name>
    <dbReference type="NCBI Taxonomy" id="103762"/>
    <lineage>
        <taxon>Eukaryota</taxon>
        <taxon>Viridiplantae</taxon>
        <taxon>Streptophyta</taxon>
        <taxon>Embryophyta</taxon>
        <taxon>Tracheophyta</taxon>
        <taxon>Spermatophyta</taxon>
        <taxon>Magnoliopsida</taxon>
        <taxon>Liliopsida</taxon>
        <taxon>Poales</taxon>
        <taxon>Poaceae</taxon>
        <taxon>BOP clade</taxon>
        <taxon>Oryzoideae</taxon>
        <taxon>Oryzeae</taxon>
        <taxon>Zizaniinae</taxon>
        <taxon>Zizania</taxon>
    </lineage>
</organism>
<feature type="compositionally biased region" description="Pro residues" evidence="1">
    <location>
        <begin position="357"/>
        <end position="367"/>
    </location>
</feature>
<dbReference type="Proteomes" id="UP000729402">
    <property type="component" value="Unassembled WGS sequence"/>
</dbReference>
<accession>A0A8J5WNF6</accession>
<sequence>MASSPSSNPAPEPAPLMPPPLPEPVPLLPLPPPPPEAKPKPSPNFADNFCGLLRSGEAFIRSALGGNSGHPTPLRQQQQQHHHHHNHPAEIMKRLQRDKLSNMMKLMDGHEQIERIVSLYTNGAKGFHLPELPVRVKVALDAAGALLLVDGDELEQARDTLAKARNTTGLCSKFVFESRTRAGKDTIAAELATGVGEAAAAAGGRPLELTRLQYCAHVNNWLSMTLVPFGAQCNNFLHGSSLIQSLQSRASLVGPPSFSQRHDCGAGLSVKGSRFSASMAELIFGSPGEQSGGGGVDHGVPIPNRLTTFGQISYEPANDVKLSLSGLWQVCPPSSRFSNLGALAVPLGSLNRRENIIPPPPPPPVPELPKLSVPVEGPPRPIPPPLTLCRR</sequence>
<feature type="region of interest" description="Disordered" evidence="1">
    <location>
        <begin position="1"/>
        <end position="48"/>
    </location>
</feature>
<gene>
    <name evidence="2" type="ORF">GUJ93_ZPchr0012g20604</name>
</gene>
<feature type="region of interest" description="Disordered" evidence="1">
    <location>
        <begin position="62"/>
        <end position="88"/>
    </location>
</feature>
<keyword evidence="3" id="KW-1185">Reference proteome</keyword>
<reference evidence="2" key="1">
    <citation type="journal article" date="2021" name="bioRxiv">
        <title>Whole Genome Assembly and Annotation of Northern Wild Rice, Zizania palustris L., Supports a Whole Genome Duplication in the Zizania Genus.</title>
        <authorList>
            <person name="Haas M."/>
            <person name="Kono T."/>
            <person name="Macchietto M."/>
            <person name="Millas R."/>
            <person name="McGilp L."/>
            <person name="Shao M."/>
            <person name="Duquette J."/>
            <person name="Hirsch C.N."/>
            <person name="Kimball J."/>
        </authorList>
    </citation>
    <scope>NUCLEOTIDE SEQUENCE</scope>
    <source>
        <tissue evidence="2">Fresh leaf tissue</tissue>
    </source>
</reference>
<protein>
    <submittedName>
        <fullName evidence="2">Uncharacterized protein</fullName>
    </submittedName>
</protein>
<feature type="region of interest" description="Disordered" evidence="1">
    <location>
        <begin position="356"/>
        <end position="391"/>
    </location>
</feature>
<dbReference type="AlphaFoldDB" id="A0A8J5WNF6"/>
<evidence type="ECO:0000313" key="3">
    <source>
        <dbReference type="Proteomes" id="UP000729402"/>
    </source>
</evidence>
<dbReference type="OrthoDB" id="2017825at2759"/>
<proteinExistence type="predicted"/>
<name>A0A8J5WNF6_ZIZPA</name>
<evidence type="ECO:0000313" key="2">
    <source>
        <dbReference type="EMBL" id="KAG8091682.1"/>
    </source>
</evidence>
<comment type="caution">
    <text evidence="2">The sequence shown here is derived from an EMBL/GenBank/DDBJ whole genome shotgun (WGS) entry which is preliminary data.</text>
</comment>
<reference evidence="2" key="2">
    <citation type="submission" date="2021-02" db="EMBL/GenBank/DDBJ databases">
        <authorList>
            <person name="Kimball J.A."/>
            <person name="Haas M.W."/>
            <person name="Macchietto M."/>
            <person name="Kono T."/>
            <person name="Duquette J."/>
            <person name="Shao M."/>
        </authorList>
    </citation>
    <scope>NUCLEOTIDE SEQUENCE</scope>
    <source>
        <tissue evidence="2">Fresh leaf tissue</tissue>
    </source>
</reference>
<dbReference type="PANTHER" id="PTHR35097">
    <property type="entry name" value="GDSL ESTERASE/LIPASE"/>
    <property type="match status" value="1"/>
</dbReference>
<dbReference type="PANTHER" id="PTHR35097:SF2">
    <property type="entry name" value="OS10G0438300 PROTEIN"/>
    <property type="match status" value="1"/>
</dbReference>
<feature type="compositionally biased region" description="Pro residues" evidence="1">
    <location>
        <begin position="376"/>
        <end position="391"/>
    </location>
</feature>
<feature type="compositionally biased region" description="Pro residues" evidence="1">
    <location>
        <begin position="8"/>
        <end position="42"/>
    </location>
</feature>